<dbReference type="GO" id="GO:0044594">
    <property type="term" value="F:17-beta-hydroxysteroid dehydrogenase (NAD+) activity"/>
    <property type="evidence" value="ECO:0007669"/>
    <property type="project" value="TreeGrafter"/>
</dbReference>
<dbReference type="Gene3D" id="3.10.129.10">
    <property type="entry name" value="Hotdog Thioesterase"/>
    <property type="match status" value="1"/>
</dbReference>
<dbReference type="InterPro" id="IPR002539">
    <property type="entry name" value="MaoC-like_dom"/>
</dbReference>
<dbReference type="CDD" id="cd03448">
    <property type="entry name" value="HDE_HSD"/>
    <property type="match status" value="1"/>
</dbReference>
<evidence type="ECO:0000259" key="2">
    <source>
        <dbReference type="Pfam" id="PF22622"/>
    </source>
</evidence>
<sequence length="285" mass="30832">MAINYDKLMGLKAVGQEFQYGDRETMLYALGVGFGRDPLNANELPFVYESGLKTVPTQATVIAWGAGAMRDSGINYMMVVHGEQKLTLHKPLPSAAKISVDSSVLGAWDKGKDKGAIIVTESVIKDKASGDKLCTLQSTIFARGDGGFGGPREGAPEPHKLPERAPDLTVEADTRPDQALLYRLSGDRNPLHADPQFAKAAGFPKPILHGLCTYGTCCRAIISSEICNYDPTIITGFDVRFSSPVFPGETVLVDIWKEGNIASFRARLKERDVTVINNGKCTLKA</sequence>
<proteinExistence type="predicted"/>
<name>A0A6N6VL00_9HYPH</name>
<comment type="caution">
    <text evidence="3">The sequence shown here is derived from an EMBL/GenBank/DDBJ whole genome shotgun (WGS) entry which is preliminary data.</text>
</comment>
<dbReference type="InterPro" id="IPR054357">
    <property type="entry name" value="MFE-2_N"/>
</dbReference>
<dbReference type="InterPro" id="IPR029069">
    <property type="entry name" value="HotDog_dom_sf"/>
</dbReference>
<dbReference type="EMBL" id="WESC01000004">
    <property type="protein sequence ID" value="KAB7741215.1"/>
    <property type="molecule type" value="Genomic_DNA"/>
</dbReference>
<keyword evidence="4" id="KW-1185">Reference proteome</keyword>
<dbReference type="PANTHER" id="PTHR13078">
    <property type="entry name" value="PEROXISOMAL MULTIFUNCTIONAL ENZYME TYPE 2-RELATED"/>
    <property type="match status" value="1"/>
</dbReference>
<protein>
    <submittedName>
        <fullName evidence="3">3-alpha,7-alpha, 12-alpha-trihydroxy-5-beta-cholest-24-enoyl-CoA hydratase</fullName>
    </submittedName>
</protein>
<dbReference type="GO" id="GO:0006635">
    <property type="term" value="P:fatty acid beta-oxidation"/>
    <property type="evidence" value="ECO:0007669"/>
    <property type="project" value="TreeGrafter"/>
</dbReference>
<dbReference type="Proteomes" id="UP000468901">
    <property type="component" value="Unassembled WGS sequence"/>
</dbReference>
<reference evidence="3 4" key="1">
    <citation type="submission" date="2019-09" db="EMBL/GenBank/DDBJ databases">
        <title>Parvibaculum sedimenti sp. nov., isolated from sediment.</title>
        <authorList>
            <person name="Wang Y."/>
        </authorList>
    </citation>
    <scope>NUCLEOTIDE SEQUENCE [LARGE SCALE GENOMIC DNA]</scope>
    <source>
        <strain evidence="3 4">HXT-9</strain>
    </source>
</reference>
<dbReference type="PANTHER" id="PTHR13078:SF56">
    <property type="entry name" value="PEROXISOMAL MULTIFUNCTIONAL ENZYME TYPE 2"/>
    <property type="match status" value="1"/>
</dbReference>
<accession>A0A6N6VL00</accession>
<dbReference type="Pfam" id="PF01575">
    <property type="entry name" value="MaoC_dehydratas"/>
    <property type="match status" value="1"/>
</dbReference>
<dbReference type="SUPFAM" id="SSF54637">
    <property type="entry name" value="Thioesterase/thiol ester dehydrase-isomerase"/>
    <property type="match status" value="2"/>
</dbReference>
<evidence type="ECO:0000313" key="3">
    <source>
        <dbReference type="EMBL" id="KAB7741215.1"/>
    </source>
</evidence>
<dbReference type="GO" id="GO:0004300">
    <property type="term" value="F:enoyl-CoA hydratase activity"/>
    <property type="evidence" value="ECO:0007669"/>
    <property type="project" value="TreeGrafter"/>
</dbReference>
<gene>
    <name evidence="3" type="ORF">F2P47_05575</name>
</gene>
<dbReference type="RefSeq" id="WP_152215187.1">
    <property type="nucleotide sequence ID" value="NZ_WESC01000004.1"/>
</dbReference>
<evidence type="ECO:0000259" key="1">
    <source>
        <dbReference type="Pfam" id="PF01575"/>
    </source>
</evidence>
<dbReference type="GO" id="GO:0003857">
    <property type="term" value="F:(3S)-3-hydroxyacyl-CoA dehydrogenase (NAD+) activity"/>
    <property type="evidence" value="ECO:0007669"/>
    <property type="project" value="TreeGrafter"/>
</dbReference>
<organism evidence="3 4">
    <name type="scientific">Parvibaculum sedimenti</name>
    <dbReference type="NCBI Taxonomy" id="2608632"/>
    <lineage>
        <taxon>Bacteria</taxon>
        <taxon>Pseudomonadati</taxon>
        <taxon>Pseudomonadota</taxon>
        <taxon>Alphaproteobacteria</taxon>
        <taxon>Hyphomicrobiales</taxon>
        <taxon>Parvibaculaceae</taxon>
        <taxon>Parvibaculum</taxon>
    </lineage>
</organism>
<feature type="domain" description="Peroxisomal multifunctional enzyme type 2-like N-terminal" evidence="2">
    <location>
        <begin position="18"/>
        <end position="144"/>
    </location>
</feature>
<feature type="domain" description="MaoC-like" evidence="1">
    <location>
        <begin position="161"/>
        <end position="277"/>
    </location>
</feature>
<dbReference type="Pfam" id="PF22622">
    <property type="entry name" value="MFE-2_hydrat-2_N"/>
    <property type="match status" value="1"/>
</dbReference>
<dbReference type="AlphaFoldDB" id="A0A6N6VL00"/>
<evidence type="ECO:0000313" key="4">
    <source>
        <dbReference type="Proteomes" id="UP000468901"/>
    </source>
</evidence>